<protein>
    <submittedName>
        <fullName evidence="2">Methyltransferase domain-containing protein</fullName>
    </submittedName>
</protein>
<dbReference type="InterPro" id="IPR013216">
    <property type="entry name" value="Methyltransf_11"/>
</dbReference>
<feature type="domain" description="Methyltransferase type 11" evidence="1">
    <location>
        <begin position="41"/>
        <end position="137"/>
    </location>
</feature>
<comment type="caution">
    <text evidence="2">The sequence shown here is derived from an EMBL/GenBank/DDBJ whole genome shotgun (WGS) entry which is preliminary data.</text>
</comment>
<dbReference type="PANTHER" id="PTHR43591">
    <property type="entry name" value="METHYLTRANSFERASE"/>
    <property type="match status" value="1"/>
</dbReference>
<name>A0A9D2LFW2_9MICO</name>
<dbReference type="SUPFAM" id="SSF53335">
    <property type="entry name" value="S-adenosyl-L-methionine-dependent methyltransferases"/>
    <property type="match status" value="1"/>
</dbReference>
<evidence type="ECO:0000313" key="2">
    <source>
        <dbReference type="EMBL" id="HJB11804.1"/>
    </source>
</evidence>
<proteinExistence type="predicted"/>
<dbReference type="GO" id="GO:0008757">
    <property type="term" value="F:S-adenosylmethionine-dependent methyltransferase activity"/>
    <property type="evidence" value="ECO:0007669"/>
    <property type="project" value="InterPro"/>
</dbReference>
<dbReference type="Proteomes" id="UP000823823">
    <property type="component" value="Unassembled WGS sequence"/>
</dbReference>
<dbReference type="PANTHER" id="PTHR43591:SF24">
    <property type="entry name" value="2-METHOXY-6-POLYPRENYL-1,4-BENZOQUINOL METHYLASE, MITOCHONDRIAL"/>
    <property type="match status" value="1"/>
</dbReference>
<dbReference type="InterPro" id="IPR029063">
    <property type="entry name" value="SAM-dependent_MTases_sf"/>
</dbReference>
<accession>A0A9D2LFW2</accession>
<evidence type="ECO:0000313" key="3">
    <source>
        <dbReference type="Proteomes" id="UP000823823"/>
    </source>
</evidence>
<gene>
    <name evidence="2" type="ORF">H9786_14995</name>
</gene>
<keyword evidence="2" id="KW-0489">Methyltransferase</keyword>
<dbReference type="Gene3D" id="3.40.50.150">
    <property type="entry name" value="Vaccinia Virus protein VP39"/>
    <property type="match status" value="1"/>
</dbReference>
<dbReference type="CDD" id="cd02440">
    <property type="entry name" value="AdoMet_MTases"/>
    <property type="match status" value="1"/>
</dbReference>
<dbReference type="EMBL" id="DWZH01000121">
    <property type="protein sequence ID" value="HJB11804.1"/>
    <property type="molecule type" value="Genomic_DNA"/>
</dbReference>
<dbReference type="Pfam" id="PF08241">
    <property type="entry name" value="Methyltransf_11"/>
    <property type="match status" value="1"/>
</dbReference>
<evidence type="ECO:0000259" key="1">
    <source>
        <dbReference type="Pfam" id="PF08241"/>
    </source>
</evidence>
<reference evidence="2" key="2">
    <citation type="submission" date="2021-04" db="EMBL/GenBank/DDBJ databases">
        <authorList>
            <person name="Gilroy R."/>
        </authorList>
    </citation>
    <scope>NUCLEOTIDE SEQUENCE</scope>
    <source>
        <strain evidence="2">ChiHjej13B12-24818</strain>
    </source>
</reference>
<sequence length="267" mass="29094">MPDPAYTHGYSDAVLGSHRHRTAENSAAHLLPRLRAGMRLLDVGSGAGTITADLARLVGPEHLTALEVSEQAAAITRAELRRQDLPQVRIVVGDAHDLPFASAEFDVVHVHQVLQHVTNPAGVLGEARRVLRPGGIASIRESDYEGFRWYPDSAGLTRWRQLYLRAARANGGTPDAGRRLLAWAHQAGFTEVTPSASTTLHATPEQRSTWGAAWAKRILAPPLADQLRAEGWADAAELERISAAWHEWAAHPDGWFALLHGEIIARA</sequence>
<reference evidence="2" key="1">
    <citation type="journal article" date="2021" name="PeerJ">
        <title>Extensive microbial diversity within the chicken gut microbiome revealed by metagenomics and culture.</title>
        <authorList>
            <person name="Gilroy R."/>
            <person name="Ravi A."/>
            <person name="Getino M."/>
            <person name="Pursley I."/>
            <person name="Horton D.L."/>
            <person name="Alikhan N.F."/>
            <person name="Baker D."/>
            <person name="Gharbi K."/>
            <person name="Hall N."/>
            <person name="Watson M."/>
            <person name="Adriaenssens E.M."/>
            <person name="Foster-Nyarko E."/>
            <person name="Jarju S."/>
            <person name="Secka A."/>
            <person name="Antonio M."/>
            <person name="Oren A."/>
            <person name="Chaudhuri R.R."/>
            <person name="La Ragione R."/>
            <person name="Hildebrand F."/>
            <person name="Pallen M.J."/>
        </authorList>
    </citation>
    <scope>NUCLEOTIDE SEQUENCE</scope>
    <source>
        <strain evidence="2">ChiHjej13B12-24818</strain>
    </source>
</reference>
<organism evidence="2 3">
    <name type="scientific">Candidatus Brachybacterium merdavium</name>
    <dbReference type="NCBI Taxonomy" id="2838513"/>
    <lineage>
        <taxon>Bacteria</taxon>
        <taxon>Bacillati</taxon>
        <taxon>Actinomycetota</taxon>
        <taxon>Actinomycetes</taxon>
        <taxon>Micrococcales</taxon>
        <taxon>Dermabacteraceae</taxon>
        <taxon>Brachybacterium</taxon>
    </lineage>
</organism>
<dbReference type="AlphaFoldDB" id="A0A9D2LFW2"/>
<keyword evidence="2" id="KW-0808">Transferase</keyword>
<dbReference type="GO" id="GO:0032259">
    <property type="term" value="P:methylation"/>
    <property type="evidence" value="ECO:0007669"/>
    <property type="project" value="UniProtKB-KW"/>
</dbReference>